<name>A0A1G6SBH8_9ACTN</name>
<dbReference type="Proteomes" id="UP000198546">
    <property type="component" value="Chromosome i"/>
</dbReference>
<protein>
    <submittedName>
        <fullName evidence="1">Uncharacterized protein</fullName>
    </submittedName>
</protein>
<dbReference type="AlphaFoldDB" id="A0A1G6SBH8"/>
<proteinExistence type="predicted"/>
<organism evidence="1 2">
    <name type="scientific">Auraticoccus monumenti</name>
    <dbReference type="NCBI Taxonomy" id="675864"/>
    <lineage>
        <taxon>Bacteria</taxon>
        <taxon>Bacillati</taxon>
        <taxon>Actinomycetota</taxon>
        <taxon>Actinomycetes</taxon>
        <taxon>Propionibacteriales</taxon>
        <taxon>Propionibacteriaceae</taxon>
        <taxon>Auraticoccus</taxon>
    </lineage>
</organism>
<sequence>MHVSLQHVHPPHLLLGTSELERSRQAAARHALLVSLPPRRPVRLDAARLRLARLIAPRGLELVPRAAGA</sequence>
<evidence type="ECO:0000313" key="1">
    <source>
        <dbReference type="EMBL" id="SDD13485.1"/>
    </source>
</evidence>
<dbReference type="STRING" id="675864.SAMN04489747_0263"/>
<keyword evidence="2" id="KW-1185">Reference proteome</keyword>
<evidence type="ECO:0000313" key="2">
    <source>
        <dbReference type="Proteomes" id="UP000198546"/>
    </source>
</evidence>
<accession>A0A1G6SBH8</accession>
<reference evidence="1 2" key="1">
    <citation type="submission" date="2016-10" db="EMBL/GenBank/DDBJ databases">
        <authorList>
            <person name="de Groot N.N."/>
        </authorList>
    </citation>
    <scope>NUCLEOTIDE SEQUENCE [LARGE SCALE GENOMIC DNA]</scope>
    <source>
        <strain evidence="1 2">MON 2.2</strain>
    </source>
</reference>
<dbReference type="RefSeq" id="WP_090589876.1">
    <property type="nucleotide sequence ID" value="NZ_LT629688.1"/>
</dbReference>
<dbReference type="EMBL" id="LT629688">
    <property type="protein sequence ID" value="SDD13485.1"/>
    <property type="molecule type" value="Genomic_DNA"/>
</dbReference>
<gene>
    <name evidence="1" type="ORF">SAMN04489747_0263</name>
</gene>